<dbReference type="PROSITE" id="PS50850">
    <property type="entry name" value="MFS"/>
    <property type="match status" value="1"/>
</dbReference>
<feature type="region of interest" description="Disordered" evidence="7">
    <location>
        <begin position="25"/>
        <end position="47"/>
    </location>
</feature>
<reference evidence="10 11" key="1">
    <citation type="submission" date="2016-02" db="EMBL/GenBank/DDBJ databases">
        <title>Complete genome sequence and transcriptome regulation of the pentose utilising yeast Sugiyamaella lignohabitans.</title>
        <authorList>
            <person name="Bellasio M."/>
            <person name="Peymann A."/>
            <person name="Valli M."/>
            <person name="Sipitzky M."/>
            <person name="Graf A."/>
            <person name="Sauer M."/>
            <person name="Marx H."/>
            <person name="Mattanovich D."/>
        </authorList>
    </citation>
    <scope>NUCLEOTIDE SEQUENCE [LARGE SCALE GENOMIC DNA]</scope>
    <source>
        <strain evidence="10 11">CBS 10342</strain>
    </source>
</reference>
<feature type="domain" description="Major facilitator superfamily (MFS) profile" evidence="9">
    <location>
        <begin position="63"/>
        <end position="582"/>
    </location>
</feature>
<keyword evidence="11" id="KW-1185">Reference proteome</keyword>
<evidence type="ECO:0000256" key="4">
    <source>
        <dbReference type="ARBA" id="ARBA00022692"/>
    </source>
</evidence>
<gene>
    <name evidence="10" type="primary">VBA1</name>
    <name evidence="10" type="ORF">AWJ20_820</name>
</gene>
<dbReference type="EMBL" id="CP014501">
    <property type="protein sequence ID" value="ANB12563.1"/>
    <property type="molecule type" value="Genomic_DNA"/>
</dbReference>
<feature type="transmembrane region" description="Helical" evidence="8">
    <location>
        <begin position="153"/>
        <end position="177"/>
    </location>
</feature>
<dbReference type="PANTHER" id="PTHR23501">
    <property type="entry name" value="MAJOR FACILITATOR SUPERFAMILY"/>
    <property type="match status" value="1"/>
</dbReference>
<evidence type="ECO:0000256" key="5">
    <source>
        <dbReference type="ARBA" id="ARBA00022989"/>
    </source>
</evidence>
<dbReference type="GO" id="GO:0015174">
    <property type="term" value="F:basic amino acid transmembrane transporter activity"/>
    <property type="evidence" value="ECO:0007669"/>
    <property type="project" value="TreeGrafter"/>
</dbReference>
<dbReference type="InterPro" id="IPR020846">
    <property type="entry name" value="MFS_dom"/>
</dbReference>
<keyword evidence="3" id="KW-0813">Transport</keyword>
<dbReference type="Gene3D" id="1.20.1250.20">
    <property type="entry name" value="MFS general substrate transporter like domains"/>
    <property type="match status" value="1"/>
</dbReference>
<accession>A0A167D743</accession>
<feature type="transmembrane region" description="Helical" evidence="8">
    <location>
        <begin position="454"/>
        <end position="476"/>
    </location>
</feature>
<feature type="transmembrane region" description="Helical" evidence="8">
    <location>
        <begin position="488"/>
        <end position="506"/>
    </location>
</feature>
<feature type="transmembrane region" description="Helical" evidence="8">
    <location>
        <begin position="189"/>
        <end position="210"/>
    </location>
</feature>
<evidence type="ECO:0000256" key="2">
    <source>
        <dbReference type="ARBA" id="ARBA00008335"/>
    </source>
</evidence>
<protein>
    <submittedName>
        <fullName evidence="10">Vba1p</fullName>
    </submittedName>
</protein>
<evidence type="ECO:0000259" key="9">
    <source>
        <dbReference type="PROSITE" id="PS50850"/>
    </source>
</evidence>
<dbReference type="InterPro" id="IPR036259">
    <property type="entry name" value="MFS_trans_sf"/>
</dbReference>
<feature type="transmembrane region" description="Helical" evidence="8">
    <location>
        <begin position="355"/>
        <end position="375"/>
    </location>
</feature>
<feature type="transmembrane region" description="Helical" evidence="8">
    <location>
        <begin position="317"/>
        <end position="335"/>
    </location>
</feature>
<feature type="transmembrane region" description="Helical" evidence="8">
    <location>
        <begin position="285"/>
        <end position="305"/>
    </location>
</feature>
<keyword evidence="4 8" id="KW-0812">Transmembrane</keyword>
<name>A0A167D743_9ASCO</name>
<evidence type="ECO:0000256" key="6">
    <source>
        <dbReference type="ARBA" id="ARBA00023136"/>
    </source>
</evidence>
<evidence type="ECO:0000256" key="8">
    <source>
        <dbReference type="SAM" id="Phobius"/>
    </source>
</evidence>
<keyword evidence="6 8" id="KW-0472">Membrane</keyword>
<evidence type="ECO:0000313" key="10">
    <source>
        <dbReference type="EMBL" id="ANB12563.1"/>
    </source>
</evidence>
<keyword evidence="5 8" id="KW-1133">Transmembrane helix</keyword>
<proteinExistence type="inferred from homology"/>
<feature type="transmembrane region" description="Helical" evidence="8">
    <location>
        <begin position="98"/>
        <end position="116"/>
    </location>
</feature>
<dbReference type="KEGG" id="slb:AWJ20_820"/>
<sequence length="596" mass="63778">MPAEEESSQLLGKKTDERVSYNTISASSSSANLSGGESSSSSTVNENVDTGKPPISGLRFVVVCLSLYFGVFVAALDGTVVTSLLSHIASDLNELPRISWIATGYLVACAAFQPLYGKLSDIFGRKDVLMFCNIAFGAGCLMCGYSNSFVSLVLGRIISGVGGGGMLSLSTIALSDLVSLRQRGVYQGFGNIAFGIGAGVGGIFGGIVTSRYGWRMAFNSQVPAVLISSLLVAVFTPQTRPTTNELVPVQEGSAIEDAYETEHHISANTESHNVKYVKKNNLSRVDFSGSFTLVSSLIFLMLAISTGGRQFPWTHPFIVGCFATAFFFVGLFVYIELKVAKEPVLPLQLFTHRTIVASATTNMFMTMSVYGVLFFVPVCLTSVYDMNPTQVGQRLISNFVGVALGSFGAGLYMKSTGKYYTLGILAPLLYIVGITVICLPSFLSVTLWQHVSLFINGTGYAAMLTVTLLALIAAVPHEFQAVTTSIQYAFRGIGSTLGVSIASSIFQNTLASQLRTSVTGPDAEQVIQRVLGSVEEIRKIPIEYQPAVIASYNSACIAVFVTSLVLAVVGTITSALMEEHELHSNINRDEEPQVEV</sequence>
<dbReference type="GeneID" id="30037895"/>
<dbReference type="GO" id="GO:0000329">
    <property type="term" value="C:fungal-type vacuole membrane"/>
    <property type="evidence" value="ECO:0007669"/>
    <property type="project" value="TreeGrafter"/>
</dbReference>
<dbReference type="Pfam" id="PF07690">
    <property type="entry name" value="MFS_1"/>
    <property type="match status" value="1"/>
</dbReference>
<dbReference type="RefSeq" id="XP_018735040.1">
    <property type="nucleotide sequence ID" value="XM_018882787.1"/>
</dbReference>
<dbReference type="OrthoDB" id="3437016at2759"/>
<dbReference type="AlphaFoldDB" id="A0A167D743"/>
<dbReference type="GO" id="GO:0012505">
    <property type="term" value="C:endomembrane system"/>
    <property type="evidence" value="ECO:0007669"/>
    <property type="project" value="UniProtKB-SubCell"/>
</dbReference>
<feature type="transmembrane region" description="Helical" evidence="8">
    <location>
        <begin position="419"/>
        <end position="442"/>
    </location>
</feature>
<feature type="transmembrane region" description="Helical" evidence="8">
    <location>
        <begin position="60"/>
        <end position="86"/>
    </location>
</feature>
<dbReference type="SUPFAM" id="SSF103473">
    <property type="entry name" value="MFS general substrate transporter"/>
    <property type="match status" value="2"/>
</dbReference>
<evidence type="ECO:0000256" key="3">
    <source>
        <dbReference type="ARBA" id="ARBA00022448"/>
    </source>
</evidence>
<feature type="compositionally biased region" description="Low complexity" evidence="7">
    <location>
        <begin position="25"/>
        <end position="42"/>
    </location>
</feature>
<dbReference type="PANTHER" id="PTHR23501:SF191">
    <property type="entry name" value="VACUOLAR BASIC AMINO ACID TRANSPORTER 4"/>
    <property type="match status" value="1"/>
</dbReference>
<dbReference type="Gene3D" id="1.20.1720.10">
    <property type="entry name" value="Multidrug resistance protein D"/>
    <property type="match status" value="1"/>
</dbReference>
<dbReference type="Proteomes" id="UP000189580">
    <property type="component" value="Chromosome a"/>
</dbReference>
<comment type="subcellular location">
    <subcellularLocation>
        <location evidence="1">Endomembrane system</location>
        <topology evidence="1">Multi-pass membrane protein</topology>
    </subcellularLocation>
</comment>
<feature type="transmembrane region" description="Helical" evidence="8">
    <location>
        <begin position="552"/>
        <end position="576"/>
    </location>
</feature>
<organism evidence="10 11">
    <name type="scientific">Sugiyamaella lignohabitans</name>
    <dbReference type="NCBI Taxonomy" id="796027"/>
    <lineage>
        <taxon>Eukaryota</taxon>
        <taxon>Fungi</taxon>
        <taxon>Dikarya</taxon>
        <taxon>Ascomycota</taxon>
        <taxon>Saccharomycotina</taxon>
        <taxon>Dipodascomycetes</taxon>
        <taxon>Dipodascales</taxon>
        <taxon>Trichomonascaceae</taxon>
        <taxon>Sugiyamaella</taxon>
    </lineage>
</organism>
<feature type="transmembrane region" description="Helical" evidence="8">
    <location>
        <begin position="395"/>
        <end position="412"/>
    </location>
</feature>
<evidence type="ECO:0000256" key="1">
    <source>
        <dbReference type="ARBA" id="ARBA00004127"/>
    </source>
</evidence>
<evidence type="ECO:0000256" key="7">
    <source>
        <dbReference type="SAM" id="MobiDB-lite"/>
    </source>
</evidence>
<comment type="similarity">
    <text evidence="2">Belongs to the major facilitator superfamily.</text>
</comment>
<dbReference type="InterPro" id="IPR011701">
    <property type="entry name" value="MFS"/>
</dbReference>
<evidence type="ECO:0000313" key="11">
    <source>
        <dbReference type="Proteomes" id="UP000189580"/>
    </source>
</evidence>